<evidence type="ECO:0000313" key="4">
    <source>
        <dbReference type="Proteomes" id="UP000037505"/>
    </source>
</evidence>
<organism evidence="3 4">
    <name type="scientific">Aspergillus nomiae NRRL (strain ATCC 15546 / NRRL 13137 / CBS 260.88 / M93)</name>
    <dbReference type="NCBI Taxonomy" id="1509407"/>
    <lineage>
        <taxon>Eukaryota</taxon>
        <taxon>Fungi</taxon>
        <taxon>Dikarya</taxon>
        <taxon>Ascomycota</taxon>
        <taxon>Pezizomycotina</taxon>
        <taxon>Eurotiomycetes</taxon>
        <taxon>Eurotiomycetidae</taxon>
        <taxon>Eurotiales</taxon>
        <taxon>Aspergillaceae</taxon>
        <taxon>Aspergillus</taxon>
        <taxon>Aspergillus subgen. Circumdati</taxon>
    </lineage>
</organism>
<name>A0A0L1ITH2_ASPN3</name>
<keyword evidence="1" id="KW-0732">Signal</keyword>
<accession>A0A0L1ITH2</accession>
<evidence type="ECO:0000313" key="3">
    <source>
        <dbReference type="EMBL" id="KNG82700.1"/>
    </source>
</evidence>
<feature type="signal peptide" evidence="1">
    <location>
        <begin position="1"/>
        <end position="21"/>
    </location>
</feature>
<feature type="domain" description="Secreted protein CSS2 C-terminal" evidence="2">
    <location>
        <begin position="46"/>
        <end position="178"/>
    </location>
</feature>
<gene>
    <name evidence="3" type="ORF">ANOM_009553</name>
</gene>
<feature type="chain" id="PRO_5005553019" description="Secreted protein CSS2 C-terminal domain-containing protein" evidence="1">
    <location>
        <begin position="22"/>
        <end position="202"/>
    </location>
</feature>
<protein>
    <recommendedName>
        <fullName evidence="2">Secreted protein CSS2 C-terminal domain-containing protein</fullName>
    </recommendedName>
</protein>
<sequence>MLFTQSILFTLAFWQAAPALAASLLSPQQGLEYKTDLNITESSLATRDLEKRREYPIKMCPIRWIGEYPYCTYSNGEAAIDAWLHPMAAKIKELSDGNVCTKECGETEDFKWCFTSHTEGYLCDTDASLETIQGAIRKTMRDRAYWICEQECFRLSHGGTWRGSLLIGRKATWDDEYYCGPATWDEKFAKGDKCISGGKKDL</sequence>
<reference evidence="3 4" key="1">
    <citation type="submission" date="2014-06" db="EMBL/GenBank/DDBJ databases">
        <title>The Genome of the Aflatoxigenic Filamentous Fungus Aspergillus nomius.</title>
        <authorList>
            <person name="Moore M.G."/>
            <person name="Shannon B.M."/>
            <person name="Brian M.M."/>
        </authorList>
    </citation>
    <scope>NUCLEOTIDE SEQUENCE [LARGE SCALE GENOMIC DNA]</scope>
    <source>
        <strain evidence="3 4">NRRL 13137</strain>
    </source>
</reference>
<dbReference type="Proteomes" id="UP000037505">
    <property type="component" value="Unassembled WGS sequence"/>
</dbReference>
<dbReference type="AlphaFoldDB" id="A0A0L1ITH2"/>
<dbReference type="InterPro" id="IPR046624">
    <property type="entry name" value="CSS2_C"/>
</dbReference>
<keyword evidence="4" id="KW-1185">Reference proteome</keyword>
<dbReference type="GeneID" id="26811357"/>
<dbReference type="EMBL" id="JNOM01000323">
    <property type="protein sequence ID" value="KNG82700.1"/>
    <property type="molecule type" value="Genomic_DNA"/>
</dbReference>
<proteinExistence type="predicted"/>
<dbReference type="RefSeq" id="XP_015403623.1">
    <property type="nucleotide sequence ID" value="XM_015554809.1"/>
</dbReference>
<evidence type="ECO:0000259" key="2">
    <source>
        <dbReference type="Pfam" id="PF20521"/>
    </source>
</evidence>
<evidence type="ECO:0000256" key="1">
    <source>
        <dbReference type="SAM" id="SignalP"/>
    </source>
</evidence>
<dbReference type="OrthoDB" id="5059029at2759"/>
<dbReference type="Pfam" id="PF20521">
    <property type="entry name" value="DUF6736"/>
    <property type="match status" value="1"/>
</dbReference>
<comment type="caution">
    <text evidence="3">The sequence shown here is derived from an EMBL/GenBank/DDBJ whole genome shotgun (WGS) entry which is preliminary data.</text>
</comment>